<evidence type="ECO:0000313" key="2">
    <source>
        <dbReference type="EMBL" id="KAJ4360768.1"/>
    </source>
</evidence>
<dbReference type="RefSeq" id="XP_056076970.1">
    <property type="nucleotide sequence ID" value="XM_056210148.1"/>
</dbReference>
<dbReference type="AlphaFoldDB" id="A0A9W9CFT0"/>
<keyword evidence="1" id="KW-0175">Coiled coil</keyword>
<accession>A0A9W9CFT0</accession>
<dbReference type="PANTHER" id="PTHR34365">
    <property type="entry name" value="ENOLASE (DUF1399)"/>
    <property type="match status" value="1"/>
</dbReference>
<feature type="coiled-coil region" evidence="1">
    <location>
        <begin position="616"/>
        <end position="643"/>
    </location>
</feature>
<evidence type="ECO:0008006" key="4">
    <source>
        <dbReference type="Google" id="ProtNLM"/>
    </source>
</evidence>
<reference evidence="2" key="1">
    <citation type="submission" date="2022-10" db="EMBL/GenBank/DDBJ databases">
        <title>Tapping the CABI collections for fungal endophytes: first genome assemblies for Collariella, Neodidymelliopsis, Ascochyta clinopodiicola, Didymella pomorum, Didymosphaeria variabile, Neocosmospora piperis and Neocucurbitaria cava.</title>
        <authorList>
            <person name="Hill R."/>
        </authorList>
    </citation>
    <scope>NUCLEOTIDE SEQUENCE</scope>
    <source>
        <strain evidence="2">IMI 356815</strain>
    </source>
</reference>
<sequence>MVLLKQPNAARKRAIQKMDEENGAPPPYSSQAPAAAEVTAIGDLDWDEGNLEIPTAAQCIAHLKLLHAFAKLRRDVGNSEGLYGIELERVRDVGDPGDEVAQEQDVGPLAERLRDKRWTIFLTKAVDRFEKWWESLPFDCDLFSSALQTTQFNSSRPQDTNSIIKWPEVGDGMDEYLHKVLPPLDILMVWHTYMLNPRAYLEDCMRMGKHPQWRSSFPWQLICGIIGDSFEYDAPRPAKETFARLNPHAPWEWQHDIGHKSITCPKCCKELSVPYTRPPTSNASETIRVYLAEDFGYASSSFQELCPRCNLIITHEKLRVGKFINDATKLREHKTPLPGTILSARGVPELTSNGKRIGTHDPFFPNRVVERLHRFEPETFRNDMEQLTVESIKRGFRRLMANKSDIRLINSNQHRPLHIARDSKIAVRKMLSHYWDNSSPFGLDLVGAVVRQASFIQKMVKIDWLHSPSLMTTMQRSIVKYHRFTRIIAEHNNTAVPTLDVDLAWHTHQLTPKVYYKYTISETTRFINHDDKIPGKNLNTAFIRTSQLYEKKYGTPYAECACWYCESTREPLRSSFTNRVFGFPTDIKRIADLDLCKDVASGPHISTHNALIPTSAKQRRAELEKLDREYAAVRRRYEKKKQSPPEKEQDTVLYGPYGYPVVYPAYVPYYAESACEYSASGQISGGGCVAGTCCPGASVGNCAGEGRGNGTPACQASCLGGGVGERSGGGEAVVDAEEAVVVEEGLTYLSLLIIHSP</sequence>
<dbReference type="GeneID" id="80904865"/>
<dbReference type="Pfam" id="PF07173">
    <property type="entry name" value="GRDP-like"/>
    <property type="match status" value="1"/>
</dbReference>
<evidence type="ECO:0000256" key="1">
    <source>
        <dbReference type="SAM" id="Coils"/>
    </source>
</evidence>
<dbReference type="PANTHER" id="PTHR34365:SF7">
    <property type="entry name" value="GLYCINE-RICH DOMAIN-CONTAINING PROTEIN 1"/>
    <property type="match status" value="1"/>
</dbReference>
<protein>
    <recommendedName>
        <fullName evidence="4">Alpha-ketoglutarate-dependent sulfonate dioxygenase</fullName>
    </recommendedName>
</protein>
<evidence type="ECO:0000313" key="3">
    <source>
        <dbReference type="Proteomes" id="UP001140513"/>
    </source>
</evidence>
<dbReference type="Proteomes" id="UP001140513">
    <property type="component" value="Unassembled WGS sequence"/>
</dbReference>
<name>A0A9W9CFT0_9PLEO</name>
<dbReference type="OrthoDB" id="2684236at2759"/>
<comment type="caution">
    <text evidence="2">The sequence shown here is derived from an EMBL/GenBank/DDBJ whole genome shotgun (WGS) entry which is preliminary data.</text>
</comment>
<keyword evidence="3" id="KW-1185">Reference proteome</keyword>
<dbReference type="EMBL" id="JAPEUX010000001">
    <property type="protein sequence ID" value="KAJ4360768.1"/>
    <property type="molecule type" value="Genomic_DNA"/>
</dbReference>
<gene>
    <name evidence="2" type="ORF">N0V89_001335</name>
</gene>
<dbReference type="InterPro" id="IPR009836">
    <property type="entry name" value="GRDP-like"/>
</dbReference>
<proteinExistence type="predicted"/>
<organism evidence="2 3">
    <name type="scientific">Didymosphaeria variabile</name>
    <dbReference type="NCBI Taxonomy" id="1932322"/>
    <lineage>
        <taxon>Eukaryota</taxon>
        <taxon>Fungi</taxon>
        <taxon>Dikarya</taxon>
        <taxon>Ascomycota</taxon>
        <taxon>Pezizomycotina</taxon>
        <taxon>Dothideomycetes</taxon>
        <taxon>Pleosporomycetidae</taxon>
        <taxon>Pleosporales</taxon>
        <taxon>Massarineae</taxon>
        <taxon>Didymosphaeriaceae</taxon>
        <taxon>Didymosphaeria</taxon>
    </lineage>
</organism>